<dbReference type="GO" id="GO:0016998">
    <property type="term" value="P:cell wall macromolecule catabolic process"/>
    <property type="evidence" value="ECO:0007669"/>
    <property type="project" value="InterPro"/>
</dbReference>
<keyword evidence="6" id="KW-0812">Transmembrane</keyword>
<keyword evidence="3" id="KW-1035">Host cytoplasm</keyword>
<dbReference type="GO" id="GO:0031640">
    <property type="term" value="P:killing of cells of another organism"/>
    <property type="evidence" value="ECO:0007669"/>
    <property type="project" value="UniProtKB-KW"/>
</dbReference>
<dbReference type="EC" id="3.2.1.17" evidence="4"/>
<evidence type="ECO:0000256" key="4">
    <source>
        <dbReference type="RuleBase" id="RU003788"/>
    </source>
</evidence>
<evidence type="ECO:0000256" key="1">
    <source>
        <dbReference type="ARBA" id="ARBA00022529"/>
    </source>
</evidence>
<keyword evidence="4" id="KW-0378">Hydrolase</keyword>
<keyword evidence="2 4" id="KW-0081">Bacteriolytic enzyme</keyword>
<dbReference type="AlphaFoldDB" id="A0A2S9IJZ8"/>
<dbReference type="InterPro" id="IPR023347">
    <property type="entry name" value="Lysozyme_dom_sf"/>
</dbReference>
<feature type="region of interest" description="Disordered" evidence="5">
    <location>
        <begin position="186"/>
        <end position="220"/>
    </location>
</feature>
<reference evidence="7 8" key="1">
    <citation type="submission" date="2018-02" db="EMBL/GenBank/DDBJ databases">
        <title>The draft genome of Phyllobacterium sp. 1N-3.</title>
        <authorList>
            <person name="Liu L."/>
            <person name="Li L."/>
            <person name="Zhang X."/>
            <person name="Wang T."/>
            <person name="Liang L."/>
        </authorList>
    </citation>
    <scope>NUCLEOTIDE SEQUENCE [LARGE SCALE GENOMIC DNA]</scope>
    <source>
        <strain evidence="7 8">1N-3</strain>
    </source>
</reference>
<dbReference type="EMBL" id="PVBR01000029">
    <property type="protein sequence ID" value="PRD40863.1"/>
    <property type="molecule type" value="Genomic_DNA"/>
</dbReference>
<keyword evidence="6" id="KW-1133">Transmembrane helix</keyword>
<keyword evidence="1 4" id="KW-0929">Antimicrobial</keyword>
<evidence type="ECO:0000256" key="3">
    <source>
        <dbReference type="ARBA" id="ARBA00023200"/>
    </source>
</evidence>
<dbReference type="CDD" id="cd00737">
    <property type="entry name" value="lyz_endolysin_autolysin"/>
    <property type="match status" value="1"/>
</dbReference>
<dbReference type="PANTHER" id="PTHR38107">
    <property type="match status" value="1"/>
</dbReference>
<comment type="caution">
    <text evidence="7">The sequence shown here is derived from an EMBL/GenBank/DDBJ whole genome shotgun (WGS) entry which is preliminary data.</text>
</comment>
<dbReference type="GO" id="GO:0009253">
    <property type="term" value="P:peptidoglycan catabolic process"/>
    <property type="evidence" value="ECO:0007669"/>
    <property type="project" value="InterPro"/>
</dbReference>
<evidence type="ECO:0000256" key="2">
    <source>
        <dbReference type="ARBA" id="ARBA00022638"/>
    </source>
</evidence>
<dbReference type="Pfam" id="PF00959">
    <property type="entry name" value="Phage_lysozyme"/>
    <property type="match status" value="1"/>
</dbReference>
<dbReference type="InterPro" id="IPR023346">
    <property type="entry name" value="Lysozyme-like_dom_sf"/>
</dbReference>
<comment type="similarity">
    <text evidence="4">Belongs to the glycosyl hydrolase 24 family.</text>
</comment>
<name>A0A2S9IJZ8_9HYPH</name>
<dbReference type="GO" id="GO:0042742">
    <property type="term" value="P:defense response to bacterium"/>
    <property type="evidence" value="ECO:0007669"/>
    <property type="project" value="UniProtKB-KW"/>
</dbReference>
<dbReference type="PANTHER" id="PTHR38107:SF3">
    <property type="entry name" value="LYSOZYME RRRD-RELATED"/>
    <property type="match status" value="1"/>
</dbReference>
<proteinExistence type="inferred from homology"/>
<gene>
    <name evidence="7" type="ORF">C5748_24830</name>
</gene>
<evidence type="ECO:0000256" key="6">
    <source>
        <dbReference type="SAM" id="Phobius"/>
    </source>
</evidence>
<accession>A0A2S9IJZ8</accession>
<dbReference type="InterPro" id="IPR002196">
    <property type="entry name" value="Glyco_hydro_24"/>
</dbReference>
<dbReference type="RefSeq" id="WP_105745353.1">
    <property type="nucleotide sequence ID" value="NZ_PVBR01000029.1"/>
</dbReference>
<keyword evidence="4" id="KW-0326">Glycosidase</keyword>
<dbReference type="InterPro" id="IPR051018">
    <property type="entry name" value="Bacteriophage_GH24"/>
</dbReference>
<dbReference type="GO" id="GO:0003796">
    <property type="term" value="F:lysozyme activity"/>
    <property type="evidence" value="ECO:0007669"/>
    <property type="project" value="UniProtKB-EC"/>
</dbReference>
<organism evidence="7 8">
    <name type="scientific">Phyllobacterium phragmitis</name>
    <dbReference type="NCBI Taxonomy" id="2670329"/>
    <lineage>
        <taxon>Bacteria</taxon>
        <taxon>Pseudomonadati</taxon>
        <taxon>Pseudomonadota</taxon>
        <taxon>Alphaproteobacteria</taxon>
        <taxon>Hyphomicrobiales</taxon>
        <taxon>Phyllobacteriaceae</taxon>
        <taxon>Phyllobacterium</taxon>
    </lineage>
</organism>
<protein>
    <recommendedName>
        <fullName evidence="4">Lysozyme</fullName>
        <ecNumber evidence="4">3.2.1.17</ecNumber>
    </recommendedName>
</protein>
<dbReference type="InterPro" id="IPR033907">
    <property type="entry name" value="Endolysin_autolysin"/>
</dbReference>
<dbReference type="Proteomes" id="UP000239434">
    <property type="component" value="Unassembled WGS sequence"/>
</dbReference>
<evidence type="ECO:0000313" key="7">
    <source>
        <dbReference type="EMBL" id="PRD40863.1"/>
    </source>
</evidence>
<keyword evidence="8" id="KW-1185">Reference proteome</keyword>
<keyword evidence="6" id="KW-0472">Membrane</keyword>
<dbReference type="Gene3D" id="1.10.530.40">
    <property type="match status" value="1"/>
</dbReference>
<comment type="catalytic activity">
    <reaction evidence="4">
        <text>Hydrolysis of (1-&gt;4)-beta-linkages between N-acetylmuramic acid and N-acetyl-D-glucosamine residues in a peptidoglycan and between N-acetyl-D-glucosamine residues in chitodextrins.</text>
        <dbReference type="EC" id="3.2.1.17"/>
    </reaction>
</comment>
<feature type="compositionally biased region" description="Pro residues" evidence="5">
    <location>
        <begin position="187"/>
        <end position="202"/>
    </location>
</feature>
<evidence type="ECO:0000256" key="5">
    <source>
        <dbReference type="SAM" id="MobiDB-lite"/>
    </source>
</evidence>
<evidence type="ECO:0000313" key="8">
    <source>
        <dbReference type="Proteomes" id="UP000239434"/>
    </source>
</evidence>
<sequence length="248" mass="27628">MDRNEVDYEIALELSSHEAIVRQAYRDSRGIWTWCVGITSASGHSVERYIKNPQPLDYCLKIFVWALQRYAQEVNEAFAGVPLTKAQFAAALSFHWNTGAIKTASWVKKFRAGDIAGAKKSFMDWRKPAEIVPRREKERDLFFSAKWSNDGRMTEYTRVKANGTPDWSSARKINVEKDLRAAFAEIAPPPPVPAPETPPAPTRPTEDAAPPPLPAETVPAPAQAPATNLFTIIFNLVAALAAFFRRAS</sequence>
<feature type="transmembrane region" description="Helical" evidence="6">
    <location>
        <begin position="226"/>
        <end position="244"/>
    </location>
</feature>
<dbReference type="SUPFAM" id="SSF53955">
    <property type="entry name" value="Lysozyme-like"/>
    <property type="match status" value="1"/>
</dbReference>